<dbReference type="InterPro" id="IPR047127">
    <property type="entry name" value="MutT-like"/>
</dbReference>
<evidence type="ECO:0000256" key="5">
    <source>
        <dbReference type="ARBA" id="ARBA00022723"/>
    </source>
</evidence>
<dbReference type="CDD" id="cd03425">
    <property type="entry name" value="NUDIX_MutT_NudA_like"/>
    <property type="match status" value="1"/>
</dbReference>
<comment type="cofactor">
    <cofactor evidence="1">
        <name>Mg(2+)</name>
        <dbReference type="ChEBI" id="CHEBI:18420"/>
    </cofactor>
</comment>
<evidence type="ECO:0000256" key="10">
    <source>
        <dbReference type="ARBA" id="ARBA00035861"/>
    </source>
</evidence>
<evidence type="ECO:0000256" key="4">
    <source>
        <dbReference type="ARBA" id="ARBA00022705"/>
    </source>
</evidence>
<dbReference type="GO" id="GO:0035539">
    <property type="term" value="F:8-oxo-7,8-dihydrodeoxyguanosine triphosphate pyrophosphatase activity"/>
    <property type="evidence" value="ECO:0007669"/>
    <property type="project" value="UniProtKB-EC"/>
</dbReference>
<keyword evidence="9" id="KW-0234">DNA repair</keyword>
<evidence type="ECO:0000256" key="6">
    <source>
        <dbReference type="ARBA" id="ARBA00022763"/>
    </source>
</evidence>
<dbReference type="Proteomes" id="UP000886842">
    <property type="component" value="Unassembled WGS sequence"/>
</dbReference>
<keyword evidence="5" id="KW-0479">Metal-binding</keyword>
<evidence type="ECO:0000256" key="11">
    <source>
        <dbReference type="ARBA" id="ARBA00038905"/>
    </source>
</evidence>
<keyword evidence="3" id="KW-0515">Mutator protein</keyword>
<keyword evidence="7" id="KW-0378">Hydrolase</keyword>
<evidence type="ECO:0000313" key="13">
    <source>
        <dbReference type="EMBL" id="HIT76560.1"/>
    </source>
</evidence>
<organism evidence="13 14">
    <name type="scientific">Candidatus Avipropionibacterium avicola</name>
    <dbReference type="NCBI Taxonomy" id="2840701"/>
    <lineage>
        <taxon>Bacteria</taxon>
        <taxon>Bacillati</taxon>
        <taxon>Actinomycetota</taxon>
        <taxon>Actinomycetes</taxon>
        <taxon>Propionibacteriales</taxon>
        <taxon>Propionibacteriaceae</taxon>
        <taxon>Propionibacteriaceae incertae sedis</taxon>
        <taxon>Candidatus Avipropionibacterium</taxon>
    </lineage>
</organism>
<proteinExistence type="inferred from homology"/>
<dbReference type="GO" id="GO:0044716">
    <property type="term" value="F:8-oxo-GDP phosphatase activity"/>
    <property type="evidence" value="ECO:0007669"/>
    <property type="project" value="TreeGrafter"/>
</dbReference>
<evidence type="ECO:0000259" key="12">
    <source>
        <dbReference type="PROSITE" id="PS51462"/>
    </source>
</evidence>
<dbReference type="InterPro" id="IPR015797">
    <property type="entry name" value="NUDIX_hydrolase-like_dom_sf"/>
</dbReference>
<reference evidence="13" key="1">
    <citation type="submission" date="2020-10" db="EMBL/GenBank/DDBJ databases">
        <authorList>
            <person name="Gilroy R."/>
        </authorList>
    </citation>
    <scope>NUCLEOTIDE SEQUENCE</scope>
    <source>
        <strain evidence="13">ChiGjej1B1-24693</strain>
    </source>
</reference>
<evidence type="ECO:0000256" key="2">
    <source>
        <dbReference type="ARBA" id="ARBA00005582"/>
    </source>
</evidence>
<accession>A0A9D1KNC8</accession>
<dbReference type="InterPro" id="IPR020476">
    <property type="entry name" value="Nudix_hydrolase"/>
</dbReference>
<dbReference type="GO" id="GO:0044715">
    <property type="term" value="F:8-oxo-dGDP phosphatase activity"/>
    <property type="evidence" value="ECO:0007669"/>
    <property type="project" value="TreeGrafter"/>
</dbReference>
<name>A0A9D1KNC8_9ACTN</name>
<evidence type="ECO:0000256" key="9">
    <source>
        <dbReference type="ARBA" id="ARBA00023204"/>
    </source>
</evidence>
<dbReference type="PANTHER" id="PTHR47707:SF1">
    <property type="entry name" value="NUDIX HYDROLASE FAMILY PROTEIN"/>
    <property type="match status" value="1"/>
</dbReference>
<dbReference type="Gene3D" id="3.90.79.10">
    <property type="entry name" value="Nucleoside Triphosphate Pyrophosphohydrolase"/>
    <property type="match status" value="1"/>
</dbReference>
<comment type="caution">
    <text evidence="13">The sequence shown here is derived from an EMBL/GenBank/DDBJ whole genome shotgun (WGS) entry which is preliminary data.</text>
</comment>
<dbReference type="PRINTS" id="PR00502">
    <property type="entry name" value="NUDIXFAMILY"/>
</dbReference>
<dbReference type="GO" id="GO:0006260">
    <property type="term" value="P:DNA replication"/>
    <property type="evidence" value="ECO:0007669"/>
    <property type="project" value="UniProtKB-KW"/>
</dbReference>
<sequence length="132" mass="14282">MGKQIAVVGAVVVRDGRVLAARRGPAMSLPGTWEFPGGKIEPGEGPEQALVREMREELLCTVEIGAHVATTTHAYDFGTVTLTTFLARVVAGEPQPTEHSAVRWLSVDELGSVEWAPADLPAVERLRRILRT</sequence>
<keyword evidence="6" id="KW-0227">DNA damage</keyword>
<dbReference type="PROSITE" id="PS51462">
    <property type="entry name" value="NUDIX"/>
    <property type="match status" value="1"/>
</dbReference>
<comment type="similarity">
    <text evidence="2">Belongs to the Nudix hydrolase family.</text>
</comment>
<gene>
    <name evidence="13" type="ORF">IAA98_13330</name>
</gene>
<dbReference type="GO" id="GO:0006281">
    <property type="term" value="P:DNA repair"/>
    <property type="evidence" value="ECO:0007669"/>
    <property type="project" value="UniProtKB-KW"/>
</dbReference>
<dbReference type="InterPro" id="IPR000086">
    <property type="entry name" value="NUDIX_hydrolase_dom"/>
</dbReference>
<evidence type="ECO:0000256" key="8">
    <source>
        <dbReference type="ARBA" id="ARBA00022842"/>
    </source>
</evidence>
<dbReference type="EC" id="3.6.1.55" evidence="11"/>
<dbReference type="PANTHER" id="PTHR47707">
    <property type="entry name" value="8-OXO-DGTP DIPHOSPHATASE"/>
    <property type="match status" value="1"/>
</dbReference>
<protein>
    <recommendedName>
        <fullName evidence="11">8-oxo-dGTP diphosphatase</fullName>
        <ecNumber evidence="11">3.6.1.55</ecNumber>
    </recommendedName>
</protein>
<evidence type="ECO:0000256" key="1">
    <source>
        <dbReference type="ARBA" id="ARBA00001946"/>
    </source>
</evidence>
<evidence type="ECO:0000313" key="14">
    <source>
        <dbReference type="Proteomes" id="UP000886842"/>
    </source>
</evidence>
<dbReference type="EMBL" id="DVLP01000390">
    <property type="protein sequence ID" value="HIT76560.1"/>
    <property type="molecule type" value="Genomic_DNA"/>
</dbReference>
<evidence type="ECO:0000256" key="7">
    <source>
        <dbReference type="ARBA" id="ARBA00022801"/>
    </source>
</evidence>
<comment type="catalytic activity">
    <reaction evidence="10">
        <text>8-oxo-dGTP + H2O = 8-oxo-dGMP + diphosphate + H(+)</text>
        <dbReference type="Rhea" id="RHEA:31575"/>
        <dbReference type="ChEBI" id="CHEBI:15377"/>
        <dbReference type="ChEBI" id="CHEBI:15378"/>
        <dbReference type="ChEBI" id="CHEBI:33019"/>
        <dbReference type="ChEBI" id="CHEBI:63224"/>
        <dbReference type="ChEBI" id="CHEBI:77896"/>
        <dbReference type="EC" id="3.6.1.55"/>
    </reaction>
</comment>
<dbReference type="GO" id="GO:0046872">
    <property type="term" value="F:metal ion binding"/>
    <property type="evidence" value="ECO:0007669"/>
    <property type="project" value="UniProtKB-KW"/>
</dbReference>
<dbReference type="AlphaFoldDB" id="A0A9D1KNC8"/>
<dbReference type="Pfam" id="PF00293">
    <property type="entry name" value="NUDIX"/>
    <property type="match status" value="1"/>
</dbReference>
<reference evidence="13" key="2">
    <citation type="journal article" date="2021" name="PeerJ">
        <title>Extensive microbial diversity within the chicken gut microbiome revealed by metagenomics and culture.</title>
        <authorList>
            <person name="Gilroy R."/>
            <person name="Ravi A."/>
            <person name="Getino M."/>
            <person name="Pursley I."/>
            <person name="Horton D.L."/>
            <person name="Alikhan N.F."/>
            <person name="Baker D."/>
            <person name="Gharbi K."/>
            <person name="Hall N."/>
            <person name="Watson M."/>
            <person name="Adriaenssens E.M."/>
            <person name="Foster-Nyarko E."/>
            <person name="Jarju S."/>
            <person name="Secka A."/>
            <person name="Antonio M."/>
            <person name="Oren A."/>
            <person name="Chaudhuri R.R."/>
            <person name="La Ragione R."/>
            <person name="Hildebrand F."/>
            <person name="Pallen M.J."/>
        </authorList>
    </citation>
    <scope>NUCLEOTIDE SEQUENCE</scope>
    <source>
        <strain evidence="13">ChiGjej1B1-24693</strain>
    </source>
</reference>
<feature type="domain" description="Nudix hydrolase" evidence="12">
    <location>
        <begin position="3"/>
        <end position="128"/>
    </location>
</feature>
<keyword evidence="4" id="KW-0235">DNA replication</keyword>
<dbReference type="GO" id="GO:0008413">
    <property type="term" value="F:8-oxo-7,8-dihydroguanosine triphosphate pyrophosphatase activity"/>
    <property type="evidence" value="ECO:0007669"/>
    <property type="project" value="TreeGrafter"/>
</dbReference>
<evidence type="ECO:0000256" key="3">
    <source>
        <dbReference type="ARBA" id="ARBA00022457"/>
    </source>
</evidence>
<keyword evidence="8" id="KW-0460">Magnesium</keyword>
<dbReference type="SUPFAM" id="SSF55811">
    <property type="entry name" value="Nudix"/>
    <property type="match status" value="1"/>
</dbReference>